<evidence type="ECO:0000259" key="9">
    <source>
        <dbReference type="Pfam" id="PF01618"/>
    </source>
</evidence>
<feature type="transmembrane region" description="Helical" evidence="8">
    <location>
        <begin position="79"/>
        <end position="98"/>
    </location>
</feature>
<evidence type="ECO:0000256" key="5">
    <source>
        <dbReference type="ARBA" id="ARBA00023136"/>
    </source>
</evidence>
<dbReference type="PANTHER" id="PTHR30625:SF11">
    <property type="entry name" value="MOTA_TOLQ_EXBB PROTON CHANNEL DOMAIN-CONTAINING PROTEIN"/>
    <property type="match status" value="1"/>
</dbReference>
<feature type="transmembrane region" description="Helical" evidence="8">
    <location>
        <begin position="182"/>
        <end position="206"/>
    </location>
</feature>
<sequence precursor="true">MQAIRRHYRLLLLAVFLLGSLAISSLTLRQVWAQTPADTQAGPSADPVPTGSETTEEAVPAAAPARDDSINVLQLALDGGIFMIPIAAMSLLGVTMAIERFIGLRKERILPDGLVTDLGQLSLQGGFDPRKAYRICQQYPSSAANIVRSMLLKVGRPLSEVEHTVSEASAREADRLYGNVRWLNLAASVTPLLGLLGTVQGMILAFHMTTVIDAGQNKSIALAEGIYTALVTTFAGLTVAIPAAMLSHYFEGRIQTLFHQVDELIFNLLPQIEKYEGRVRFGRAGGEPDMTLDEPRPAPAAQQAPAVAASSSK</sequence>
<gene>
    <name evidence="10" type="ordered locus">Psta_2882</name>
</gene>
<keyword evidence="6" id="KW-0653">Protein transport</keyword>
<proteinExistence type="inferred from homology"/>
<evidence type="ECO:0000256" key="7">
    <source>
        <dbReference type="SAM" id="MobiDB-lite"/>
    </source>
</evidence>
<keyword evidence="11" id="KW-1185">Reference proteome</keyword>
<reference evidence="10 11" key="1">
    <citation type="journal article" date="2009" name="Stand. Genomic Sci.">
        <title>Complete genome sequence of Pirellula staleyi type strain (ATCC 27377).</title>
        <authorList>
            <person name="Clum A."/>
            <person name="Tindall B.J."/>
            <person name="Sikorski J."/>
            <person name="Ivanova N."/>
            <person name="Mavrommatis K."/>
            <person name="Lucas S."/>
            <person name="Glavina del Rio T."/>
            <person name="Nolan M."/>
            <person name="Chen F."/>
            <person name="Tice H."/>
            <person name="Pitluck S."/>
            <person name="Cheng J.F."/>
            <person name="Chertkov O."/>
            <person name="Brettin T."/>
            <person name="Han C."/>
            <person name="Detter J.C."/>
            <person name="Kuske C."/>
            <person name="Bruce D."/>
            <person name="Goodwin L."/>
            <person name="Ovchinikova G."/>
            <person name="Pati A."/>
            <person name="Mikhailova N."/>
            <person name="Chen A."/>
            <person name="Palaniappan K."/>
            <person name="Land M."/>
            <person name="Hauser L."/>
            <person name="Chang Y.J."/>
            <person name="Jeffries C.D."/>
            <person name="Chain P."/>
            <person name="Rohde M."/>
            <person name="Goker M."/>
            <person name="Bristow J."/>
            <person name="Eisen J.A."/>
            <person name="Markowitz V."/>
            <person name="Hugenholtz P."/>
            <person name="Kyrpides N.C."/>
            <person name="Klenk H.P."/>
            <person name="Lapidus A."/>
        </authorList>
    </citation>
    <scope>NUCLEOTIDE SEQUENCE [LARGE SCALE GENOMIC DNA]</scope>
    <source>
        <strain evidence="11">ATCC 27377 / DSM 6068 / ICPB 4128</strain>
    </source>
</reference>
<comment type="subcellular location">
    <subcellularLocation>
        <location evidence="1">Cell membrane</location>
        <topology evidence="1">Multi-pass membrane protein</topology>
    </subcellularLocation>
    <subcellularLocation>
        <location evidence="6">Membrane</location>
        <topology evidence="6">Multi-pass membrane protein</topology>
    </subcellularLocation>
</comment>
<dbReference type="Proteomes" id="UP000001887">
    <property type="component" value="Chromosome"/>
</dbReference>
<dbReference type="GO" id="GO:0005886">
    <property type="term" value="C:plasma membrane"/>
    <property type="evidence" value="ECO:0007669"/>
    <property type="project" value="UniProtKB-SubCell"/>
</dbReference>
<evidence type="ECO:0000313" key="10">
    <source>
        <dbReference type="EMBL" id="ADB17547.1"/>
    </source>
</evidence>
<keyword evidence="6" id="KW-0813">Transport</keyword>
<dbReference type="AlphaFoldDB" id="D2R8K6"/>
<evidence type="ECO:0000313" key="11">
    <source>
        <dbReference type="Proteomes" id="UP000001887"/>
    </source>
</evidence>
<feature type="region of interest" description="Disordered" evidence="7">
    <location>
        <begin position="284"/>
        <end position="313"/>
    </location>
</feature>
<dbReference type="InterPro" id="IPR050790">
    <property type="entry name" value="ExbB/TolQ_transport"/>
</dbReference>
<organism evidence="10 11">
    <name type="scientific">Pirellula staleyi (strain ATCC 27377 / DSM 6068 / ICPB 4128)</name>
    <name type="common">Pirella staleyi</name>
    <dbReference type="NCBI Taxonomy" id="530564"/>
    <lineage>
        <taxon>Bacteria</taxon>
        <taxon>Pseudomonadati</taxon>
        <taxon>Planctomycetota</taxon>
        <taxon>Planctomycetia</taxon>
        <taxon>Pirellulales</taxon>
        <taxon>Pirellulaceae</taxon>
        <taxon>Pirellula</taxon>
    </lineage>
</organism>
<accession>D2R8K6</accession>
<keyword evidence="3 8" id="KW-0812">Transmembrane</keyword>
<protein>
    <submittedName>
        <fullName evidence="10">MotA/TolQ/ExbB proton channel</fullName>
    </submittedName>
</protein>
<evidence type="ECO:0000256" key="3">
    <source>
        <dbReference type="ARBA" id="ARBA00022692"/>
    </source>
</evidence>
<dbReference type="Pfam" id="PF01618">
    <property type="entry name" value="MotA_ExbB"/>
    <property type="match status" value="1"/>
</dbReference>
<feature type="transmembrane region" description="Helical" evidence="8">
    <location>
        <begin position="226"/>
        <end position="250"/>
    </location>
</feature>
<dbReference type="InterPro" id="IPR002898">
    <property type="entry name" value="MotA_ExbB_proton_chnl"/>
</dbReference>
<dbReference type="HOGENOM" id="CLU_871188_0_0_0"/>
<comment type="similarity">
    <text evidence="6">Belongs to the exbB/tolQ family.</text>
</comment>
<evidence type="ECO:0000256" key="4">
    <source>
        <dbReference type="ARBA" id="ARBA00022989"/>
    </source>
</evidence>
<feature type="region of interest" description="Disordered" evidence="7">
    <location>
        <begin position="38"/>
        <end position="63"/>
    </location>
</feature>
<keyword evidence="4 8" id="KW-1133">Transmembrane helix</keyword>
<dbReference type="GO" id="GO:0017038">
    <property type="term" value="P:protein import"/>
    <property type="evidence" value="ECO:0007669"/>
    <property type="project" value="TreeGrafter"/>
</dbReference>
<evidence type="ECO:0000256" key="6">
    <source>
        <dbReference type="RuleBase" id="RU004057"/>
    </source>
</evidence>
<keyword evidence="2" id="KW-1003">Cell membrane</keyword>
<name>D2R8K6_PIRSD</name>
<evidence type="ECO:0000256" key="2">
    <source>
        <dbReference type="ARBA" id="ARBA00022475"/>
    </source>
</evidence>
<dbReference type="OrthoDB" id="4045at2"/>
<evidence type="ECO:0000256" key="1">
    <source>
        <dbReference type="ARBA" id="ARBA00004651"/>
    </source>
</evidence>
<feature type="compositionally biased region" description="Low complexity" evidence="7">
    <location>
        <begin position="299"/>
        <end position="313"/>
    </location>
</feature>
<dbReference type="eggNOG" id="COG0811">
    <property type="taxonomic scope" value="Bacteria"/>
</dbReference>
<dbReference type="STRING" id="530564.Psta_2882"/>
<keyword evidence="5 8" id="KW-0472">Membrane</keyword>
<dbReference type="EMBL" id="CP001848">
    <property type="protein sequence ID" value="ADB17547.1"/>
    <property type="molecule type" value="Genomic_DNA"/>
</dbReference>
<evidence type="ECO:0000256" key="8">
    <source>
        <dbReference type="SAM" id="Phobius"/>
    </source>
</evidence>
<dbReference type="PANTHER" id="PTHR30625">
    <property type="entry name" value="PROTEIN TOLQ"/>
    <property type="match status" value="1"/>
</dbReference>
<feature type="domain" description="MotA/TolQ/ExbB proton channel" evidence="9">
    <location>
        <begin position="153"/>
        <end position="262"/>
    </location>
</feature>
<dbReference type="KEGG" id="psl:Psta_2882"/>